<comment type="caution">
    <text evidence="1">The sequence shown here is derived from an EMBL/GenBank/DDBJ whole genome shotgun (WGS) entry which is preliminary data.</text>
</comment>
<proteinExistence type="predicted"/>
<keyword evidence="2" id="KW-1185">Reference proteome</keyword>
<gene>
    <name evidence="1" type="primary">Acey_s0141.g2232</name>
    <name evidence="1" type="ORF">Y032_0141g2232</name>
</gene>
<name>A0A016T3V9_9BILA</name>
<accession>A0A016T3V9</accession>
<evidence type="ECO:0000313" key="1">
    <source>
        <dbReference type="EMBL" id="EYB97372.1"/>
    </source>
</evidence>
<evidence type="ECO:0000313" key="2">
    <source>
        <dbReference type="Proteomes" id="UP000024635"/>
    </source>
</evidence>
<dbReference type="OrthoDB" id="10430645at2759"/>
<organism evidence="1 2">
    <name type="scientific">Ancylostoma ceylanicum</name>
    <dbReference type="NCBI Taxonomy" id="53326"/>
    <lineage>
        <taxon>Eukaryota</taxon>
        <taxon>Metazoa</taxon>
        <taxon>Ecdysozoa</taxon>
        <taxon>Nematoda</taxon>
        <taxon>Chromadorea</taxon>
        <taxon>Rhabditida</taxon>
        <taxon>Rhabditina</taxon>
        <taxon>Rhabditomorpha</taxon>
        <taxon>Strongyloidea</taxon>
        <taxon>Ancylostomatidae</taxon>
        <taxon>Ancylostomatinae</taxon>
        <taxon>Ancylostoma</taxon>
    </lineage>
</organism>
<protein>
    <submittedName>
        <fullName evidence="1">Uncharacterized protein</fullName>
    </submittedName>
</protein>
<dbReference type="Proteomes" id="UP000024635">
    <property type="component" value="Unassembled WGS sequence"/>
</dbReference>
<sequence length="130" mass="14989">MVTTVESSISEARPYIGCLNQFGLSPTSRWFARVMYDFRYYGVFQNMVMYRFRCLVCDEIKSLEYGRRTSSKRHHTAVALGSLVAYKGLDPELAKSIYIASVFRRKTLCNEHFADVVRLCTFCNVKGSTR</sequence>
<dbReference type="AlphaFoldDB" id="A0A016T3V9"/>
<dbReference type="EMBL" id="JARK01001477">
    <property type="protein sequence ID" value="EYB97372.1"/>
    <property type="molecule type" value="Genomic_DNA"/>
</dbReference>
<reference evidence="2" key="1">
    <citation type="journal article" date="2015" name="Nat. Genet.">
        <title>The genome and transcriptome of the zoonotic hookworm Ancylostoma ceylanicum identify infection-specific gene families.</title>
        <authorList>
            <person name="Schwarz E.M."/>
            <person name="Hu Y."/>
            <person name="Antoshechkin I."/>
            <person name="Miller M.M."/>
            <person name="Sternberg P.W."/>
            <person name="Aroian R.V."/>
        </authorList>
    </citation>
    <scope>NUCLEOTIDE SEQUENCE</scope>
    <source>
        <strain evidence="2">HY135</strain>
    </source>
</reference>